<reference evidence="1 4" key="2">
    <citation type="submission" date="2021-01" db="EMBL/GenBank/DDBJ databases">
        <title>Whole genome shotgun sequence of Cellulomonas oligotrophica NBRC 109435.</title>
        <authorList>
            <person name="Komaki H."/>
            <person name="Tamura T."/>
        </authorList>
    </citation>
    <scope>NUCLEOTIDE SEQUENCE [LARGE SCALE GENOMIC DNA]</scope>
    <source>
        <strain evidence="1 4">NBRC 109435</strain>
    </source>
</reference>
<dbReference type="RefSeq" id="WP_140459461.1">
    <property type="nucleotide sequence ID" value="NZ_BAABFI010000008.1"/>
</dbReference>
<name>A0A7Y9FGY1_9CELL</name>
<dbReference type="EMBL" id="BONN01000003">
    <property type="protein sequence ID" value="GIG32231.1"/>
    <property type="molecule type" value="Genomic_DNA"/>
</dbReference>
<evidence type="ECO:0000313" key="4">
    <source>
        <dbReference type="Proteomes" id="UP000618382"/>
    </source>
</evidence>
<dbReference type="AlphaFoldDB" id="A0A7Y9FGY1"/>
<dbReference type="Proteomes" id="UP000577956">
    <property type="component" value="Unassembled WGS sequence"/>
</dbReference>
<evidence type="ECO:0008006" key="5">
    <source>
        <dbReference type="Google" id="ProtNLM"/>
    </source>
</evidence>
<evidence type="ECO:0000313" key="1">
    <source>
        <dbReference type="EMBL" id="GIG32231.1"/>
    </source>
</evidence>
<dbReference type="EMBL" id="JACCBK010000001">
    <property type="protein sequence ID" value="NYD86983.1"/>
    <property type="molecule type" value="Genomic_DNA"/>
</dbReference>
<gene>
    <name evidence="2" type="ORF">BKA21_002532</name>
    <name evidence="1" type="ORF">Col01nite_13900</name>
</gene>
<protein>
    <recommendedName>
        <fullName evidence="5">SCP2 domain-containing protein</fullName>
    </recommendedName>
</protein>
<evidence type="ECO:0000313" key="2">
    <source>
        <dbReference type="EMBL" id="NYD86983.1"/>
    </source>
</evidence>
<sequence length="262" mass="27072">MLTDLDPRVSAHVNAHAVLGAIPALVDLAPDAQALLAGLRAPVVLRVVARGGPSLTLTFRSGGVAPGPDAAAQARRARRVTLLTVSPEHLNGVVAGTAQPVPVGGPAGLGFLTRVFVPMSALLARYLRPTPDDLADPAFARASTLLTLTVAVAAIAVVGNEDRSGRYSAAHMADGAVDLEVGDELRYRLVARDHHLVVDPSPTGPPRAALRFADLGVAGDVLTGRSSAMACICDGSLAMRGYIPLVDNVSRILDRAGHYLGE</sequence>
<proteinExistence type="predicted"/>
<keyword evidence="4" id="KW-1185">Reference proteome</keyword>
<accession>A0A7Y9FGY1</accession>
<organism evidence="2 3">
    <name type="scientific">Cellulomonas oligotrophica</name>
    <dbReference type="NCBI Taxonomy" id="931536"/>
    <lineage>
        <taxon>Bacteria</taxon>
        <taxon>Bacillati</taxon>
        <taxon>Actinomycetota</taxon>
        <taxon>Actinomycetes</taxon>
        <taxon>Micrococcales</taxon>
        <taxon>Cellulomonadaceae</taxon>
        <taxon>Cellulomonas</taxon>
    </lineage>
</organism>
<reference evidence="2 3" key="1">
    <citation type="submission" date="2020-07" db="EMBL/GenBank/DDBJ databases">
        <title>Sequencing the genomes of 1000 actinobacteria strains.</title>
        <authorList>
            <person name="Klenk H.-P."/>
        </authorList>
    </citation>
    <scope>NUCLEOTIDE SEQUENCE [LARGE SCALE GENOMIC DNA]</scope>
    <source>
        <strain evidence="2 3">DSM 24482</strain>
    </source>
</reference>
<comment type="caution">
    <text evidence="2">The sequence shown here is derived from an EMBL/GenBank/DDBJ whole genome shotgun (WGS) entry which is preliminary data.</text>
</comment>
<evidence type="ECO:0000313" key="3">
    <source>
        <dbReference type="Proteomes" id="UP000577956"/>
    </source>
</evidence>
<dbReference type="Proteomes" id="UP000618382">
    <property type="component" value="Unassembled WGS sequence"/>
</dbReference>